<feature type="transmembrane region" description="Helical" evidence="1">
    <location>
        <begin position="75"/>
        <end position="96"/>
    </location>
</feature>
<keyword evidence="1" id="KW-1133">Transmembrane helix</keyword>
<accession>A0ABX1G5R5</accession>
<keyword evidence="1" id="KW-0472">Membrane</keyword>
<proteinExistence type="predicted"/>
<evidence type="ECO:0000313" key="2">
    <source>
        <dbReference type="EMBL" id="NKG21324.1"/>
    </source>
</evidence>
<evidence type="ECO:0000256" key="1">
    <source>
        <dbReference type="SAM" id="Phobius"/>
    </source>
</evidence>
<dbReference type="RefSeq" id="WP_168152147.1">
    <property type="nucleotide sequence ID" value="NZ_JAAWVT010000005.1"/>
</dbReference>
<sequence>MPSHPSPDARAAMTRLLPWARATIMTMAGTLICWYLPLPFNLIGLLFAAAGLVCGIVTCVIALRTPASGMLRIAAPIATLGCVLVALPLVVQLVFYGPTVAFKDCTTDALTLRSQALCTQHYQEQLMPAGMSTGEIKP</sequence>
<name>A0ABX1G5R5_9MICC</name>
<evidence type="ECO:0000313" key="3">
    <source>
        <dbReference type="Proteomes" id="UP000746595"/>
    </source>
</evidence>
<keyword evidence="1" id="KW-0812">Transmembrane</keyword>
<protein>
    <submittedName>
        <fullName evidence="2">Uncharacterized protein</fullName>
    </submittedName>
</protein>
<dbReference type="EMBL" id="JAAWVT010000005">
    <property type="protein sequence ID" value="NKG21324.1"/>
    <property type="molecule type" value="Genomic_DNA"/>
</dbReference>
<organism evidence="2 3">
    <name type="scientific">Paeniglutamicibacter terrestris</name>
    <dbReference type="NCBI Taxonomy" id="2723403"/>
    <lineage>
        <taxon>Bacteria</taxon>
        <taxon>Bacillati</taxon>
        <taxon>Actinomycetota</taxon>
        <taxon>Actinomycetes</taxon>
        <taxon>Micrococcales</taxon>
        <taxon>Micrococcaceae</taxon>
        <taxon>Paeniglutamicibacter</taxon>
    </lineage>
</organism>
<keyword evidence="3" id="KW-1185">Reference proteome</keyword>
<feature type="transmembrane region" description="Helical" evidence="1">
    <location>
        <begin position="43"/>
        <end position="63"/>
    </location>
</feature>
<gene>
    <name evidence="2" type="ORF">HED64_11485</name>
</gene>
<feature type="transmembrane region" description="Helical" evidence="1">
    <location>
        <begin position="16"/>
        <end position="37"/>
    </location>
</feature>
<comment type="caution">
    <text evidence="2">The sequence shown here is derived from an EMBL/GenBank/DDBJ whole genome shotgun (WGS) entry which is preliminary data.</text>
</comment>
<reference evidence="2 3" key="1">
    <citation type="submission" date="2020-04" db="EMBL/GenBank/DDBJ databases">
        <title>Paeniglutamicibacter sp. ANT13_2, a novel actinomycete isolated from sediment in Antarctica.</title>
        <authorList>
            <person name="Sakdapetsiri C."/>
            <person name="Pinyakong O."/>
        </authorList>
    </citation>
    <scope>NUCLEOTIDE SEQUENCE [LARGE SCALE GENOMIC DNA]</scope>
    <source>
        <strain evidence="2 3">ANT13_2</strain>
    </source>
</reference>
<dbReference type="Proteomes" id="UP000746595">
    <property type="component" value="Unassembled WGS sequence"/>
</dbReference>